<keyword evidence="5" id="KW-0677">Repeat</keyword>
<gene>
    <name evidence="9" type="ORF">ETB97_008815</name>
</gene>
<evidence type="ECO:0000259" key="8">
    <source>
        <dbReference type="PROSITE" id="PS50166"/>
    </source>
</evidence>
<keyword evidence="7" id="KW-0539">Nucleus</keyword>
<dbReference type="InterPro" id="IPR011989">
    <property type="entry name" value="ARM-like"/>
</dbReference>
<dbReference type="InterPro" id="IPR057672">
    <property type="entry name" value="TPR_IPO4/5"/>
</dbReference>
<dbReference type="EMBL" id="SPNV01000040">
    <property type="protein sequence ID" value="KAF5864077.1"/>
    <property type="molecule type" value="Genomic_DNA"/>
</dbReference>
<keyword evidence="3" id="KW-0813">Transport</keyword>
<dbReference type="PROSITE" id="PS50166">
    <property type="entry name" value="IMPORTIN_B_NT"/>
    <property type="match status" value="1"/>
</dbReference>
<dbReference type="SUPFAM" id="SSF48371">
    <property type="entry name" value="ARM repeat"/>
    <property type="match status" value="1"/>
</dbReference>
<dbReference type="GO" id="GO:0006606">
    <property type="term" value="P:protein import into nucleus"/>
    <property type="evidence" value="ECO:0007669"/>
    <property type="project" value="InterPro"/>
</dbReference>
<evidence type="ECO:0000256" key="1">
    <source>
        <dbReference type="ARBA" id="ARBA00004123"/>
    </source>
</evidence>
<protein>
    <recommendedName>
        <fullName evidence="8">Importin N-terminal domain-containing protein</fullName>
    </recommendedName>
</protein>
<feature type="domain" description="Importin N-terminal" evidence="8">
    <location>
        <begin position="30"/>
        <end position="111"/>
    </location>
</feature>
<keyword evidence="6" id="KW-0653">Protein transport</keyword>
<keyword evidence="4" id="KW-0963">Cytoplasm</keyword>
<comment type="subcellular location">
    <subcellularLocation>
        <location evidence="2">Cytoplasm</location>
    </subcellularLocation>
    <subcellularLocation>
        <location evidence="1">Nucleus</location>
    </subcellularLocation>
</comment>
<keyword evidence="10" id="KW-1185">Reference proteome</keyword>
<evidence type="ECO:0000313" key="10">
    <source>
        <dbReference type="Proteomes" id="UP000541154"/>
    </source>
</evidence>
<dbReference type="PANTHER" id="PTHR10527">
    <property type="entry name" value="IMPORTIN BETA"/>
    <property type="match status" value="1"/>
</dbReference>
<dbReference type="InterPro" id="IPR001494">
    <property type="entry name" value="Importin-beta_N"/>
</dbReference>
<name>A0A8H6E944_PETAA</name>
<dbReference type="GO" id="GO:0005737">
    <property type="term" value="C:cytoplasm"/>
    <property type="evidence" value="ECO:0007669"/>
    <property type="project" value="UniProtKB-SubCell"/>
</dbReference>
<evidence type="ECO:0000256" key="4">
    <source>
        <dbReference type="ARBA" id="ARBA00022490"/>
    </source>
</evidence>
<dbReference type="InterPro" id="IPR040122">
    <property type="entry name" value="Importin_beta"/>
</dbReference>
<evidence type="ECO:0000313" key="9">
    <source>
        <dbReference type="EMBL" id="KAF5864077.1"/>
    </source>
</evidence>
<dbReference type="GO" id="GO:0005634">
    <property type="term" value="C:nucleus"/>
    <property type="evidence" value="ECO:0007669"/>
    <property type="project" value="UniProtKB-ARBA"/>
</dbReference>
<evidence type="ECO:0000256" key="2">
    <source>
        <dbReference type="ARBA" id="ARBA00004496"/>
    </source>
</evidence>
<evidence type="ECO:0000256" key="3">
    <source>
        <dbReference type="ARBA" id="ARBA00022448"/>
    </source>
</evidence>
<evidence type="ECO:0000256" key="6">
    <source>
        <dbReference type="ARBA" id="ARBA00022927"/>
    </source>
</evidence>
<dbReference type="Proteomes" id="UP000541154">
    <property type="component" value="Unassembled WGS sequence"/>
</dbReference>
<accession>A0A8H6E944</accession>
<dbReference type="GO" id="GO:0031267">
    <property type="term" value="F:small GTPase binding"/>
    <property type="evidence" value="ECO:0007669"/>
    <property type="project" value="InterPro"/>
</dbReference>
<feature type="non-terminal residue" evidence="9">
    <location>
        <position position="194"/>
    </location>
</feature>
<sequence>MSLLPPEVHSALSQLLRALTTPDNTVRTQAEEQLNNDWIQGRPDVLLMGLVEQVQGAEDVVARTFAAVLFRRISTKTRKDPVTNEAKELFSTLSGEQRLVIRQKLVTCLTTETVTDVRKKIGDAVAEIARQYTDNGDQWPELLGVLFQASQSPDAGLREAAFRIFSTTPGIIEKPHEDAVQGVFGKGFKDDVVS</sequence>
<dbReference type="AlphaFoldDB" id="A0A8H6E944"/>
<proteinExistence type="predicted"/>
<evidence type="ECO:0000256" key="5">
    <source>
        <dbReference type="ARBA" id="ARBA00022737"/>
    </source>
</evidence>
<dbReference type="Gene3D" id="1.25.10.10">
    <property type="entry name" value="Leucine-rich Repeat Variant"/>
    <property type="match status" value="1"/>
</dbReference>
<reference evidence="9 10" key="1">
    <citation type="submission" date="2019-04" db="EMBL/GenBank/DDBJ databases">
        <title>Aspergillus burnettii sp. nov., novel species from soil in southeast Queensland.</title>
        <authorList>
            <person name="Gilchrist C.L.M."/>
            <person name="Pitt J.I."/>
            <person name="Lange L."/>
            <person name="Lacey H.J."/>
            <person name="Vuong D."/>
            <person name="Midgley D.J."/>
            <person name="Greenfield P."/>
            <person name="Bradbury M."/>
            <person name="Lacey E."/>
            <person name="Busk P.K."/>
            <person name="Pilgaard B."/>
            <person name="Chooi Y.H."/>
            <person name="Piggott A.M."/>
        </authorList>
    </citation>
    <scope>NUCLEOTIDE SEQUENCE [LARGE SCALE GENOMIC DNA]</scope>
    <source>
        <strain evidence="9 10">FRR 5400</strain>
    </source>
</reference>
<dbReference type="Pfam" id="PF25780">
    <property type="entry name" value="TPR_IPO5"/>
    <property type="match status" value="1"/>
</dbReference>
<organism evidence="9 10">
    <name type="scientific">Petromyces alliaceus</name>
    <name type="common">Aspergillus alliaceus</name>
    <dbReference type="NCBI Taxonomy" id="209559"/>
    <lineage>
        <taxon>Eukaryota</taxon>
        <taxon>Fungi</taxon>
        <taxon>Dikarya</taxon>
        <taxon>Ascomycota</taxon>
        <taxon>Pezizomycotina</taxon>
        <taxon>Eurotiomycetes</taxon>
        <taxon>Eurotiomycetidae</taxon>
        <taxon>Eurotiales</taxon>
        <taxon>Aspergillaceae</taxon>
        <taxon>Aspergillus</taxon>
        <taxon>Aspergillus subgen. Circumdati</taxon>
    </lineage>
</organism>
<dbReference type="InterPro" id="IPR016024">
    <property type="entry name" value="ARM-type_fold"/>
</dbReference>
<comment type="caution">
    <text evidence="9">The sequence shown here is derived from an EMBL/GenBank/DDBJ whole genome shotgun (WGS) entry which is preliminary data.</text>
</comment>
<evidence type="ECO:0000256" key="7">
    <source>
        <dbReference type="ARBA" id="ARBA00023242"/>
    </source>
</evidence>